<evidence type="ECO:0008006" key="6">
    <source>
        <dbReference type="Google" id="ProtNLM"/>
    </source>
</evidence>
<keyword evidence="2" id="KW-1133">Transmembrane helix</keyword>
<accession>A0ABT1IP58</accession>
<feature type="transmembrane region" description="Helical" evidence="2">
    <location>
        <begin position="256"/>
        <end position="274"/>
    </location>
</feature>
<feature type="compositionally biased region" description="Polar residues" evidence="1">
    <location>
        <begin position="202"/>
        <end position="215"/>
    </location>
</feature>
<evidence type="ECO:0000313" key="4">
    <source>
        <dbReference type="EMBL" id="MCP2274263.1"/>
    </source>
</evidence>
<feature type="compositionally biased region" description="Pro residues" evidence="1">
    <location>
        <begin position="183"/>
        <end position="192"/>
    </location>
</feature>
<evidence type="ECO:0000256" key="3">
    <source>
        <dbReference type="SAM" id="SignalP"/>
    </source>
</evidence>
<feature type="compositionally biased region" description="Low complexity" evidence="1">
    <location>
        <begin position="216"/>
        <end position="236"/>
    </location>
</feature>
<keyword evidence="2" id="KW-0472">Membrane</keyword>
<protein>
    <recommendedName>
        <fullName evidence="6">Gram-positive cocci surface proteins LPxTG domain-containing protein</fullName>
    </recommendedName>
</protein>
<evidence type="ECO:0000313" key="5">
    <source>
        <dbReference type="Proteomes" id="UP001205185"/>
    </source>
</evidence>
<keyword evidence="5" id="KW-1185">Reference proteome</keyword>
<feature type="region of interest" description="Disordered" evidence="1">
    <location>
        <begin position="177"/>
        <end position="252"/>
    </location>
</feature>
<keyword evidence="3" id="KW-0732">Signal</keyword>
<reference evidence="4 5" key="1">
    <citation type="submission" date="2022-06" db="EMBL/GenBank/DDBJ databases">
        <title>Genomic Encyclopedia of Archaeal and Bacterial Type Strains, Phase II (KMG-II): from individual species to whole genera.</title>
        <authorList>
            <person name="Goeker M."/>
        </authorList>
    </citation>
    <scope>NUCLEOTIDE SEQUENCE [LARGE SCALE GENOMIC DNA]</scope>
    <source>
        <strain evidence="4 5">DSM 44255</strain>
    </source>
</reference>
<name>A0ABT1IP58_9PSEU</name>
<comment type="caution">
    <text evidence="4">The sequence shown here is derived from an EMBL/GenBank/DDBJ whole genome shotgun (WGS) entry which is preliminary data.</text>
</comment>
<dbReference type="EMBL" id="JAMTCO010000022">
    <property type="protein sequence ID" value="MCP2274263.1"/>
    <property type="molecule type" value="Genomic_DNA"/>
</dbReference>
<feature type="signal peptide" evidence="3">
    <location>
        <begin position="1"/>
        <end position="27"/>
    </location>
</feature>
<evidence type="ECO:0000256" key="1">
    <source>
        <dbReference type="SAM" id="MobiDB-lite"/>
    </source>
</evidence>
<dbReference type="Proteomes" id="UP001205185">
    <property type="component" value="Unassembled WGS sequence"/>
</dbReference>
<feature type="chain" id="PRO_5045562547" description="Gram-positive cocci surface proteins LPxTG domain-containing protein" evidence="3">
    <location>
        <begin position="28"/>
        <end position="281"/>
    </location>
</feature>
<evidence type="ECO:0000256" key="2">
    <source>
        <dbReference type="SAM" id="Phobius"/>
    </source>
</evidence>
<keyword evidence="2" id="KW-0812">Transmembrane</keyword>
<proteinExistence type="predicted"/>
<organism evidence="4 5">
    <name type="scientific">Actinokineospora diospyrosa</name>
    <dbReference type="NCBI Taxonomy" id="103728"/>
    <lineage>
        <taxon>Bacteria</taxon>
        <taxon>Bacillati</taxon>
        <taxon>Actinomycetota</taxon>
        <taxon>Actinomycetes</taxon>
        <taxon>Pseudonocardiales</taxon>
        <taxon>Pseudonocardiaceae</taxon>
        <taxon>Actinokineospora</taxon>
    </lineage>
</organism>
<gene>
    <name evidence="4" type="ORF">LV75_006797</name>
</gene>
<sequence length="281" mass="28131">MVVRRGHCSHAGTVIFRLLLTGFLASAALVVGAPTATAAACESTGVTVVVDFGSLGGGVQTRCAPGDPNSGLAALAQAGFGYTFPTRQPGFVCRIDNRPGPDIDACVNTPPATAYWSYWHADRGGSWNYSSFGAANRDPASGTVEGWSYGAGKAPGVAPPAKPAPIPPVVPPQPVPVSTTAPPVVPPRPTTPVPTTVAPGSSALSSSVALPTTELSATASASPVPTSSVPESITPPLSQPEPTAAQKESGGGPTTLIVVGVVVVVLAGVAAVTARRRARDE</sequence>